<dbReference type="AlphaFoldDB" id="A0A7K3NH03"/>
<evidence type="ECO:0000256" key="7">
    <source>
        <dbReference type="ARBA" id="ARBA00023136"/>
    </source>
</evidence>
<dbReference type="EMBL" id="JAAGRQ010000005">
    <property type="protein sequence ID" value="NDY55472.1"/>
    <property type="molecule type" value="Genomic_DNA"/>
</dbReference>
<feature type="transmembrane region" description="Helical" evidence="8">
    <location>
        <begin position="246"/>
        <end position="267"/>
    </location>
</feature>
<evidence type="ECO:0000256" key="6">
    <source>
        <dbReference type="ARBA" id="ARBA00022989"/>
    </source>
</evidence>
<feature type="transmembrane region" description="Helical" evidence="8">
    <location>
        <begin position="222"/>
        <end position="240"/>
    </location>
</feature>
<evidence type="ECO:0000256" key="4">
    <source>
        <dbReference type="ARBA" id="ARBA00022475"/>
    </source>
</evidence>
<keyword evidence="3" id="KW-0813">Transport</keyword>
<dbReference type="PRINTS" id="PR00758">
    <property type="entry name" value="ARSENICPUMP"/>
</dbReference>
<dbReference type="PANTHER" id="PTHR43568:SF1">
    <property type="entry name" value="P PROTEIN"/>
    <property type="match status" value="1"/>
</dbReference>
<accession>A0A7K3NH03</accession>
<proteinExistence type="inferred from homology"/>
<keyword evidence="6 8" id="KW-1133">Transmembrane helix</keyword>
<dbReference type="RefSeq" id="WP_163300528.1">
    <property type="nucleotide sequence ID" value="NZ_JAAGRQ010000005.1"/>
</dbReference>
<feature type="transmembrane region" description="Helical" evidence="8">
    <location>
        <begin position="29"/>
        <end position="47"/>
    </location>
</feature>
<evidence type="ECO:0000313" key="11">
    <source>
        <dbReference type="Proteomes" id="UP000469724"/>
    </source>
</evidence>
<keyword evidence="11" id="KW-1185">Reference proteome</keyword>
<evidence type="ECO:0000256" key="3">
    <source>
        <dbReference type="ARBA" id="ARBA00022448"/>
    </source>
</evidence>
<feature type="domain" description="Citrate transporter-like" evidence="9">
    <location>
        <begin position="18"/>
        <end position="355"/>
    </location>
</feature>
<comment type="caution">
    <text evidence="10">The sequence shown here is derived from an EMBL/GenBank/DDBJ whole genome shotgun (WGS) entry which is preliminary data.</text>
</comment>
<dbReference type="Pfam" id="PF03600">
    <property type="entry name" value="CitMHS"/>
    <property type="match status" value="1"/>
</dbReference>
<feature type="transmembrane region" description="Helical" evidence="8">
    <location>
        <begin position="318"/>
        <end position="336"/>
    </location>
</feature>
<keyword evidence="5 8" id="KW-0812">Transmembrane</keyword>
<comment type="similarity">
    <text evidence="2">Belongs to the CitM (TC 2.A.11) transporter family.</text>
</comment>
<feature type="transmembrane region" description="Helical" evidence="8">
    <location>
        <begin position="379"/>
        <end position="407"/>
    </location>
</feature>
<dbReference type="InterPro" id="IPR051475">
    <property type="entry name" value="Diverse_Ion_Transporter"/>
</dbReference>
<dbReference type="Proteomes" id="UP000469724">
    <property type="component" value="Unassembled WGS sequence"/>
</dbReference>
<protein>
    <submittedName>
        <fullName evidence="10">Citrate transporter</fullName>
    </submittedName>
</protein>
<evidence type="ECO:0000256" key="2">
    <source>
        <dbReference type="ARBA" id="ARBA00009843"/>
    </source>
</evidence>
<evidence type="ECO:0000259" key="9">
    <source>
        <dbReference type="Pfam" id="PF03600"/>
    </source>
</evidence>
<feature type="transmembrane region" description="Helical" evidence="8">
    <location>
        <begin position="279"/>
        <end position="298"/>
    </location>
</feature>
<dbReference type="PANTHER" id="PTHR43568">
    <property type="entry name" value="P PROTEIN"/>
    <property type="match status" value="1"/>
</dbReference>
<gene>
    <name evidence="10" type="ORF">G3N56_01770</name>
</gene>
<comment type="subcellular location">
    <subcellularLocation>
        <location evidence="1">Cell membrane</location>
        <topology evidence="1">Multi-pass membrane protein</topology>
    </subcellularLocation>
</comment>
<dbReference type="InterPro" id="IPR004680">
    <property type="entry name" value="Cit_transptr-like_dom"/>
</dbReference>
<evidence type="ECO:0000256" key="5">
    <source>
        <dbReference type="ARBA" id="ARBA00022692"/>
    </source>
</evidence>
<sequence>MPEYHIYAICGVFGAVILCIAFNLMDMTLAALIGLCLLTLAGTIANTDVLNAVLASEGALSLLFGGMVVARVLAPTGIFEHVGTRFLIQTRGSGKRFLLLLTGLVAVVCAILPNATAVILIAPILIRVCEELDVDFVGPMILTAMLSNAAGLLTLVGDPATFLVGQAMGLSFVGYLRTVSLGGALAILVIIPLMPLLFPTVWKSRRSLPAGLAPPPIKRKGFCAFSLAALAVMVVLFLIGEAMPHPVLPPSAAIIGASLALLAIHTLKIEPVEAVLRDIDWKTLLFIFCMMCYVEIFTKTGLMSGLSRALYAGIGDDILLAAFALLGAVGLVSGYLANIPVVAASILMVKGYLVLLQLAPEEALGAGFTDWPQAAFPVFVAMMFGGTLGGNATLIGASSNLVAVGVCAAHGRPVRFGAFLRYGVPVTLCQLAVAAVYVWALTKIG</sequence>
<feature type="transmembrane region" description="Helical" evidence="8">
    <location>
        <begin position="6"/>
        <end position="24"/>
    </location>
</feature>
<evidence type="ECO:0000256" key="1">
    <source>
        <dbReference type="ARBA" id="ARBA00004651"/>
    </source>
</evidence>
<organism evidence="10 11">
    <name type="scientific">Desulfolutivibrio sulfodismutans</name>
    <dbReference type="NCBI Taxonomy" id="63561"/>
    <lineage>
        <taxon>Bacteria</taxon>
        <taxon>Pseudomonadati</taxon>
        <taxon>Thermodesulfobacteriota</taxon>
        <taxon>Desulfovibrionia</taxon>
        <taxon>Desulfovibrionales</taxon>
        <taxon>Desulfovibrionaceae</taxon>
        <taxon>Desulfolutivibrio</taxon>
    </lineage>
</organism>
<keyword evidence="7 8" id="KW-0472">Membrane</keyword>
<evidence type="ECO:0000313" key="10">
    <source>
        <dbReference type="EMBL" id="NDY55472.1"/>
    </source>
</evidence>
<name>A0A7K3NH03_9BACT</name>
<feature type="transmembrane region" description="Helical" evidence="8">
    <location>
        <begin position="183"/>
        <end position="202"/>
    </location>
</feature>
<dbReference type="GO" id="GO:0015105">
    <property type="term" value="F:arsenite transmembrane transporter activity"/>
    <property type="evidence" value="ECO:0007669"/>
    <property type="project" value="InterPro"/>
</dbReference>
<feature type="transmembrane region" description="Helical" evidence="8">
    <location>
        <begin position="98"/>
        <end position="124"/>
    </location>
</feature>
<keyword evidence="4" id="KW-1003">Cell membrane</keyword>
<dbReference type="GO" id="GO:0005886">
    <property type="term" value="C:plasma membrane"/>
    <property type="evidence" value="ECO:0007669"/>
    <property type="project" value="UniProtKB-SubCell"/>
</dbReference>
<feature type="transmembrane region" description="Helical" evidence="8">
    <location>
        <begin position="419"/>
        <end position="440"/>
    </location>
</feature>
<feature type="transmembrane region" description="Helical" evidence="8">
    <location>
        <begin position="136"/>
        <end position="153"/>
    </location>
</feature>
<evidence type="ECO:0000256" key="8">
    <source>
        <dbReference type="SAM" id="Phobius"/>
    </source>
</evidence>
<reference evidence="10 11" key="1">
    <citation type="submission" date="2020-02" db="EMBL/GenBank/DDBJ databases">
        <title>Comparative genomics of sulfur disproportionating microorganisms.</title>
        <authorList>
            <person name="Ward L.M."/>
            <person name="Bertran E."/>
            <person name="Johnston D.T."/>
        </authorList>
    </citation>
    <scope>NUCLEOTIDE SEQUENCE [LARGE SCALE GENOMIC DNA]</scope>
    <source>
        <strain evidence="10 11">DSM 3696</strain>
    </source>
</reference>
<dbReference type="InterPro" id="IPR000802">
    <property type="entry name" value="Arsenical_pump_ArsB"/>
</dbReference>
<feature type="transmembrane region" description="Helical" evidence="8">
    <location>
        <begin position="59"/>
        <end position="78"/>
    </location>
</feature>